<reference evidence="2 3" key="1">
    <citation type="journal article" date="2018" name="Evol. Lett.">
        <title>Horizontal gene cluster transfer increased hallucinogenic mushroom diversity.</title>
        <authorList>
            <person name="Reynolds H.T."/>
            <person name="Vijayakumar V."/>
            <person name="Gluck-Thaler E."/>
            <person name="Korotkin H.B."/>
            <person name="Matheny P.B."/>
            <person name="Slot J.C."/>
        </authorList>
    </citation>
    <scope>NUCLEOTIDE SEQUENCE [LARGE SCALE GENOMIC DNA]</scope>
    <source>
        <strain evidence="2 3">2631</strain>
    </source>
</reference>
<protein>
    <submittedName>
        <fullName evidence="2">Uncharacterized protein</fullName>
    </submittedName>
</protein>
<evidence type="ECO:0000313" key="2">
    <source>
        <dbReference type="EMBL" id="PPQ87804.1"/>
    </source>
</evidence>
<organism evidence="2 3">
    <name type="scientific">Psilocybe cyanescens</name>
    <dbReference type="NCBI Taxonomy" id="93625"/>
    <lineage>
        <taxon>Eukaryota</taxon>
        <taxon>Fungi</taxon>
        <taxon>Dikarya</taxon>
        <taxon>Basidiomycota</taxon>
        <taxon>Agaricomycotina</taxon>
        <taxon>Agaricomycetes</taxon>
        <taxon>Agaricomycetidae</taxon>
        <taxon>Agaricales</taxon>
        <taxon>Agaricineae</taxon>
        <taxon>Strophariaceae</taxon>
        <taxon>Psilocybe</taxon>
    </lineage>
</organism>
<proteinExistence type="predicted"/>
<evidence type="ECO:0000313" key="3">
    <source>
        <dbReference type="Proteomes" id="UP000283269"/>
    </source>
</evidence>
<feature type="region of interest" description="Disordered" evidence="1">
    <location>
        <begin position="99"/>
        <end position="118"/>
    </location>
</feature>
<comment type="caution">
    <text evidence="2">The sequence shown here is derived from an EMBL/GenBank/DDBJ whole genome shotgun (WGS) entry which is preliminary data.</text>
</comment>
<dbReference type="AlphaFoldDB" id="A0A409XAR0"/>
<dbReference type="InParanoid" id="A0A409XAR0"/>
<name>A0A409XAR0_PSICY</name>
<dbReference type="Proteomes" id="UP000283269">
    <property type="component" value="Unassembled WGS sequence"/>
</dbReference>
<dbReference type="EMBL" id="NHYD01002207">
    <property type="protein sequence ID" value="PPQ87804.1"/>
    <property type="molecule type" value="Genomic_DNA"/>
</dbReference>
<accession>A0A409XAR0</accession>
<sequence length="118" mass="12765">MTSRVNVSNFNGQPPCRPSPTISVTSLCLTILSPRTQPQPHPQHDPLKNCTSISTSLTKGKQPQHLELRALATRIPDPRRYFKSEVNAAVNVNVERGVVTSPSSSLSSTTMTGATRAL</sequence>
<keyword evidence="3" id="KW-1185">Reference proteome</keyword>
<evidence type="ECO:0000256" key="1">
    <source>
        <dbReference type="SAM" id="MobiDB-lite"/>
    </source>
</evidence>
<gene>
    <name evidence="2" type="ORF">CVT25_008850</name>
</gene>